<dbReference type="EMBL" id="BSEV01000001">
    <property type="protein sequence ID" value="GLK07550.1"/>
    <property type="molecule type" value="Genomic_DNA"/>
</dbReference>
<proteinExistence type="predicted"/>
<comment type="caution">
    <text evidence="1">The sequence shown here is derived from an EMBL/GenBank/DDBJ whole genome shotgun (WGS) entry which is preliminary data.</text>
</comment>
<name>A0A9W6HY48_9ACTN</name>
<gene>
    <name evidence="1" type="ORF">GCM10017600_09550</name>
</gene>
<protein>
    <submittedName>
        <fullName evidence="1">Uncharacterized protein</fullName>
    </submittedName>
</protein>
<accession>A0A9W6HY48</accession>
<dbReference type="AlphaFoldDB" id="A0A9W6HY48"/>
<dbReference type="RefSeq" id="WP_271216079.1">
    <property type="nucleotide sequence ID" value="NZ_BAAAVD010000006.1"/>
</dbReference>
<reference evidence="1" key="1">
    <citation type="journal article" date="2014" name="Int. J. Syst. Evol. Microbiol.">
        <title>Complete genome sequence of Corynebacterium casei LMG S-19264T (=DSM 44701T), isolated from a smear-ripened cheese.</title>
        <authorList>
            <consortium name="US DOE Joint Genome Institute (JGI-PGF)"/>
            <person name="Walter F."/>
            <person name="Albersmeier A."/>
            <person name="Kalinowski J."/>
            <person name="Ruckert C."/>
        </authorList>
    </citation>
    <scope>NUCLEOTIDE SEQUENCE</scope>
    <source>
        <strain evidence="1">VKM Ac-2007</strain>
    </source>
</reference>
<dbReference type="Proteomes" id="UP001143474">
    <property type="component" value="Unassembled WGS sequence"/>
</dbReference>
<keyword evidence="2" id="KW-1185">Reference proteome</keyword>
<evidence type="ECO:0000313" key="1">
    <source>
        <dbReference type="EMBL" id="GLK07550.1"/>
    </source>
</evidence>
<organism evidence="1 2">
    <name type="scientific">Streptosporangium carneum</name>
    <dbReference type="NCBI Taxonomy" id="47481"/>
    <lineage>
        <taxon>Bacteria</taxon>
        <taxon>Bacillati</taxon>
        <taxon>Actinomycetota</taxon>
        <taxon>Actinomycetes</taxon>
        <taxon>Streptosporangiales</taxon>
        <taxon>Streptosporangiaceae</taxon>
        <taxon>Streptosporangium</taxon>
    </lineage>
</organism>
<evidence type="ECO:0000313" key="2">
    <source>
        <dbReference type="Proteomes" id="UP001143474"/>
    </source>
</evidence>
<reference evidence="1" key="2">
    <citation type="submission" date="2023-01" db="EMBL/GenBank/DDBJ databases">
        <authorList>
            <person name="Sun Q."/>
            <person name="Evtushenko L."/>
        </authorList>
    </citation>
    <scope>NUCLEOTIDE SEQUENCE</scope>
    <source>
        <strain evidence="1">VKM Ac-2007</strain>
    </source>
</reference>
<sequence>MAESSLMRANGEHEANRALFGVVHEVAVGYAGADVPLVMAVLRRRLSGVPGMDDHGLRRIAEEINVGRDPSGL</sequence>